<keyword evidence="2" id="KW-1133">Transmembrane helix</keyword>
<feature type="transmembrane region" description="Helical" evidence="2">
    <location>
        <begin position="120"/>
        <end position="138"/>
    </location>
</feature>
<feature type="transmembrane region" description="Helical" evidence="2">
    <location>
        <begin position="78"/>
        <end position="100"/>
    </location>
</feature>
<feature type="transmembrane region" description="Helical" evidence="2">
    <location>
        <begin position="144"/>
        <end position="162"/>
    </location>
</feature>
<dbReference type="Proteomes" id="UP000001699">
    <property type="component" value="Unassembled WGS sequence"/>
</dbReference>
<evidence type="ECO:0000313" key="3">
    <source>
        <dbReference type="EMBL" id="EDP50625.1"/>
    </source>
</evidence>
<evidence type="ECO:0000256" key="1">
    <source>
        <dbReference type="SAM" id="MobiDB-lite"/>
    </source>
</evidence>
<dbReference type="OrthoDB" id="5352400at2759"/>
<dbReference type="VEuPathDB" id="FungiDB:AFUB_069620"/>
<proteinExistence type="predicted"/>
<keyword evidence="2" id="KW-0812">Transmembrane</keyword>
<feature type="transmembrane region" description="Helical" evidence="2">
    <location>
        <begin position="207"/>
        <end position="227"/>
    </location>
</feature>
<evidence type="ECO:0008006" key="5">
    <source>
        <dbReference type="Google" id="ProtNLM"/>
    </source>
</evidence>
<evidence type="ECO:0000313" key="4">
    <source>
        <dbReference type="Proteomes" id="UP000001699"/>
    </source>
</evidence>
<feature type="compositionally biased region" description="Pro residues" evidence="1">
    <location>
        <begin position="339"/>
        <end position="350"/>
    </location>
</feature>
<keyword evidence="4" id="KW-1185">Reference proteome</keyword>
<keyword evidence="2" id="KW-0472">Membrane</keyword>
<reference evidence="3 4" key="1">
    <citation type="journal article" date="2008" name="PLoS Genet.">
        <title>Genomic islands in the pathogenic filamentous fungus Aspergillus fumigatus.</title>
        <authorList>
            <person name="Fedorova N.D."/>
            <person name="Khaldi N."/>
            <person name="Joardar V.S."/>
            <person name="Maiti R."/>
            <person name="Amedeo P."/>
            <person name="Anderson M.J."/>
            <person name="Crabtree J."/>
            <person name="Silva J.C."/>
            <person name="Badger J.H."/>
            <person name="Albarraq A."/>
            <person name="Angiuoli S."/>
            <person name="Bussey H."/>
            <person name="Bowyer P."/>
            <person name="Cotty P.J."/>
            <person name="Dyer P.S."/>
            <person name="Egan A."/>
            <person name="Galens K."/>
            <person name="Fraser-Liggett C.M."/>
            <person name="Haas B.J."/>
            <person name="Inman J.M."/>
            <person name="Kent R."/>
            <person name="Lemieux S."/>
            <person name="Malavazi I."/>
            <person name="Orvis J."/>
            <person name="Roemer T."/>
            <person name="Ronning C.M."/>
            <person name="Sundaram J.P."/>
            <person name="Sutton G."/>
            <person name="Turner G."/>
            <person name="Venter J.C."/>
            <person name="White O.R."/>
            <person name="Whitty B.R."/>
            <person name="Youngman P."/>
            <person name="Wolfe K.H."/>
            <person name="Goldman G.H."/>
            <person name="Wortman J.R."/>
            <person name="Jiang B."/>
            <person name="Denning D.W."/>
            <person name="Nierman W.C."/>
        </authorList>
    </citation>
    <scope>NUCLEOTIDE SEQUENCE [LARGE SCALE GENOMIC DNA]</scope>
    <source>
        <strain evidence="4">CBS 144.89 / FGSC A1163 / CEA10</strain>
    </source>
</reference>
<organism evidence="3 4">
    <name type="scientific">Aspergillus fumigatus (strain CBS 144.89 / FGSC A1163 / CEA10)</name>
    <name type="common">Neosartorya fumigata</name>
    <dbReference type="NCBI Taxonomy" id="451804"/>
    <lineage>
        <taxon>Eukaryota</taxon>
        <taxon>Fungi</taxon>
        <taxon>Dikarya</taxon>
        <taxon>Ascomycota</taxon>
        <taxon>Pezizomycotina</taxon>
        <taxon>Eurotiomycetes</taxon>
        <taxon>Eurotiomycetidae</taxon>
        <taxon>Eurotiales</taxon>
        <taxon>Aspergillaceae</taxon>
        <taxon>Aspergillus</taxon>
        <taxon>Aspergillus subgen. Fumigati</taxon>
    </lineage>
</organism>
<sequence length="350" mass="39291">MYFPRNHRYHKVLLYLMALELPFTIVILTLTGIASHNLYRTKLWQDGADNGFNSSPDEQLYAAANYRPYKVPTVWSELYVFLVACLSFCFFLFSSFLVHLVPKPERIVADAGWGCSITDYNLVIGVLSTFFLITKVPIHFLRLFYPPLSVIVHGGLVAVYIVSARYQAGPDMSDPAHPQPGAPWYITKKCTVAANKNNINYCRQSKALFAFTIIIIVLYFVEFVLSIHSCVLTPEERAERLEKAEEKRTWKEYEEAVLKSPAMIPMSPAYPPQGMPAMTPRSLAFNRLGGDNSSDLPLREYFGGANPRHSVQQESSAETLASGQYAQTGAAAQSQPQMYFPPPPKKAAKT</sequence>
<name>B0Y4M6_ASPFC</name>
<protein>
    <recommendedName>
        <fullName evidence="5">MARVEL domain-containing protein</fullName>
    </recommendedName>
</protein>
<accession>B0Y4M6</accession>
<dbReference type="HOGENOM" id="CLU_065434_0_1_1"/>
<feature type="compositionally biased region" description="Polar residues" evidence="1">
    <location>
        <begin position="309"/>
        <end position="337"/>
    </location>
</feature>
<feature type="transmembrane region" description="Helical" evidence="2">
    <location>
        <begin position="12"/>
        <end position="34"/>
    </location>
</feature>
<evidence type="ECO:0000256" key="2">
    <source>
        <dbReference type="SAM" id="Phobius"/>
    </source>
</evidence>
<gene>
    <name evidence="3" type="ORF">AFUB_069620</name>
</gene>
<feature type="region of interest" description="Disordered" evidence="1">
    <location>
        <begin position="296"/>
        <end position="350"/>
    </location>
</feature>
<dbReference type="EMBL" id="DS499598">
    <property type="protein sequence ID" value="EDP50625.1"/>
    <property type="molecule type" value="Genomic_DNA"/>
</dbReference>
<dbReference type="PhylomeDB" id="B0Y4M6"/>
<dbReference type="AlphaFoldDB" id="B0Y4M6"/>